<organism evidence="3 4">
    <name type="scientific">Cohaesibacter marisflavi</name>
    <dbReference type="NCBI Taxonomy" id="655353"/>
    <lineage>
        <taxon>Bacteria</taxon>
        <taxon>Pseudomonadati</taxon>
        <taxon>Pseudomonadota</taxon>
        <taxon>Alphaproteobacteria</taxon>
        <taxon>Hyphomicrobiales</taxon>
        <taxon>Cohaesibacteraceae</taxon>
    </lineage>
</organism>
<feature type="transmembrane region" description="Helical" evidence="1">
    <location>
        <begin position="142"/>
        <end position="164"/>
    </location>
</feature>
<dbReference type="GO" id="GO:0016787">
    <property type="term" value="F:hydrolase activity"/>
    <property type="evidence" value="ECO:0007669"/>
    <property type="project" value="UniProtKB-KW"/>
</dbReference>
<dbReference type="Pfam" id="PF01757">
    <property type="entry name" value="Acyl_transf_3"/>
    <property type="match status" value="1"/>
</dbReference>
<dbReference type="InterPro" id="IPR050879">
    <property type="entry name" value="Acyltransferase_3"/>
</dbReference>
<keyword evidence="3" id="KW-0808">Transferase</keyword>
<dbReference type="GO" id="GO:0000271">
    <property type="term" value="P:polysaccharide biosynthetic process"/>
    <property type="evidence" value="ECO:0007669"/>
    <property type="project" value="TreeGrafter"/>
</dbReference>
<accession>A0A1I5D1Y5</accession>
<keyword evidence="1" id="KW-0812">Transmembrane</keyword>
<dbReference type="EMBL" id="FOVR01000002">
    <property type="protein sequence ID" value="SFN93250.1"/>
    <property type="molecule type" value="Genomic_DNA"/>
</dbReference>
<feature type="domain" description="Acyltransferase 3" evidence="2">
    <location>
        <begin position="14"/>
        <end position="336"/>
    </location>
</feature>
<gene>
    <name evidence="3" type="ORF">SAMN04488056_102443</name>
</gene>
<keyword evidence="1" id="KW-0472">Membrane</keyword>
<feature type="transmembrane region" description="Helical" evidence="1">
    <location>
        <begin position="46"/>
        <end position="65"/>
    </location>
</feature>
<dbReference type="InterPro" id="IPR002656">
    <property type="entry name" value="Acyl_transf_3_dom"/>
</dbReference>
<reference evidence="3 4" key="1">
    <citation type="submission" date="2016-10" db="EMBL/GenBank/DDBJ databases">
        <authorList>
            <person name="de Groot N.N."/>
        </authorList>
    </citation>
    <scope>NUCLEOTIDE SEQUENCE [LARGE SCALE GENOMIC DNA]</scope>
    <source>
        <strain evidence="3 4">CGMCC 1.9157</strain>
    </source>
</reference>
<evidence type="ECO:0000313" key="3">
    <source>
        <dbReference type="EMBL" id="SFN93250.1"/>
    </source>
</evidence>
<dbReference type="GO" id="GO:0016020">
    <property type="term" value="C:membrane"/>
    <property type="evidence" value="ECO:0007669"/>
    <property type="project" value="TreeGrafter"/>
</dbReference>
<feature type="transmembrane region" description="Helical" evidence="1">
    <location>
        <begin position="231"/>
        <end position="248"/>
    </location>
</feature>
<feature type="transmembrane region" description="Helical" evidence="1">
    <location>
        <begin position="284"/>
        <end position="313"/>
    </location>
</feature>
<keyword evidence="1" id="KW-1133">Transmembrane helix</keyword>
<proteinExistence type="predicted"/>
<feature type="transmembrane region" description="Helical" evidence="1">
    <location>
        <begin position="7"/>
        <end position="26"/>
    </location>
</feature>
<name>A0A1I5D1Y5_9HYPH</name>
<protein>
    <submittedName>
        <fullName evidence="3">Peptidoglycan/LPS O-acetylase OafA/YrhL, contains acyltransferase and SGNH-hydrolase domains</fullName>
    </submittedName>
</protein>
<dbReference type="PANTHER" id="PTHR23028:SF53">
    <property type="entry name" value="ACYL_TRANSF_3 DOMAIN-CONTAINING PROTEIN"/>
    <property type="match status" value="1"/>
</dbReference>
<evidence type="ECO:0000256" key="1">
    <source>
        <dbReference type="SAM" id="Phobius"/>
    </source>
</evidence>
<dbReference type="GO" id="GO:0016747">
    <property type="term" value="F:acyltransferase activity, transferring groups other than amino-acyl groups"/>
    <property type="evidence" value="ECO:0007669"/>
    <property type="project" value="InterPro"/>
</dbReference>
<feature type="transmembrane region" description="Helical" evidence="1">
    <location>
        <begin position="204"/>
        <end position="224"/>
    </location>
</feature>
<feature type="transmembrane region" description="Helical" evidence="1">
    <location>
        <begin position="169"/>
        <end position="192"/>
    </location>
</feature>
<dbReference type="Proteomes" id="UP000199236">
    <property type="component" value="Unassembled WGS sequence"/>
</dbReference>
<sequence>MSGEKRPVFALFAVWRLLAALMVMLYHFCAFGPEAYRQFAMDAEVFTALLDLFFIVSGFLIWVHYSKRLTGPGAYGVFLLRRLARLYPLHLLTLGIFCMAWLIIAVAGLSVELTDYYSFPELVRQLLLVNAWGLSDGLAFNFVSWSLSAEWFCYLTLPVIVFIFRKSGLWGLVALLAFCVIALEGLTYFKVIPFPTWLDANTWGAYRVFADFVLGAIIAIVASMRLIRVQSHWYAWGALLFALLVMFMDFRFGYANIVAITIALYLAAQVEINAPERSAYLMPLMPLAAVSFGIYMWHPVFTVSILGLGWLMILQPMQIIGFAPVLAFALIVTIVTALLSARFFEVPARKKLLSLGAGNMVESMALQPSKKPS</sequence>
<dbReference type="STRING" id="655353.SAMN04488056_102443"/>
<feature type="transmembrane region" description="Helical" evidence="1">
    <location>
        <begin position="254"/>
        <end position="272"/>
    </location>
</feature>
<dbReference type="PANTHER" id="PTHR23028">
    <property type="entry name" value="ACETYLTRANSFERASE"/>
    <property type="match status" value="1"/>
</dbReference>
<dbReference type="AlphaFoldDB" id="A0A1I5D1Y5"/>
<feature type="transmembrane region" description="Helical" evidence="1">
    <location>
        <begin position="86"/>
        <end position="111"/>
    </location>
</feature>
<feature type="transmembrane region" description="Helical" evidence="1">
    <location>
        <begin position="319"/>
        <end position="341"/>
    </location>
</feature>
<dbReference type="OrthoDB" id="9796461at2"/>
<keyword evidence="3" id="KW-0012">Acyltransferase</keyword>
<dbReference type="RefSeq" id="WP_090069875.1">
    <property type="nucleotide sequence ID" value="NZ_FOVR01000002.1"/>
</dbReference>
<evidence type="ECO:0000313" key="4">
    <source>
        <dbReference type="Proteomes" id="UP000199236"/>
    </source>
</evidence>
<evidence type="ECO:0000259" key="2">
    <source>
        <dbReference type="Pfam" id="PF01757"/>
    </source>
</evidence>
<keyword evidence="4" id="KW-1185">Reference proteome</keyword>
<keyword evidence="3" id="KW-0378">Hydrolase</keyword>